<name>A0A0E9TFB5_ANGAN</name>
<reference evidence="1" key="1">
    <citation type="submission" date="2014-11" db="EMBL/GenBank/DDBJ databases">
        <authorList>
            <person name="Amaro Gonzalez C."/>
        </authorList>
    </citation>
    <scope>NUCLEOTIDE SEQUENCE</scope>
</reference>
<proteinExistence type="predicted"/>
<reference evidence="1" key="2">
    <citation type="journal article" date="2015" name="Fish Shellfish Immunol.">
        <title>Early steps in the European eel (Anguilla anguilla)-Vibrio vulnificus interaction in the gills: Role of the RtxA13 toxin.</title>
        <authorList>
            <person name="Callol A."/>
            <person name="Pajuelo D."/>
            <person name="Ebbesson L."/>
            <person name="Teles M."/>
            <person name="MacKenzie S."/>
            <person name="Amaro C."/>
        </authorList>
    </citation>
    <scope>NUCLEOTIDE SEQUENCE</scope>
</reference>
<sequence>MSAFSYSVFHFKIVTRLTQWSFFPIVLDKTQASFDPWFCFASVD</sequence>
<organism evidence="1">
    <name type="scientific">Anguilla anguilla</name>
    <name type="common">European freshwater eel</name>
    <name type="synonym">Muraena anguilla</name>
    <dbReference type="NCBI Taxonomy" id="7936"/>
    <lineage>
        <taxon>Eukaryota</taxon>
        <taxon>Metazoa</taxon>
        <taxon>Chordata</taxon>
        <taxon>Craniata</taxon>
        <taxon>Vertebrata</taxon>
        <taxon>Euteleostomi</taxon>
        <taxon>Actinopterygii</taxon>
        <taxon>Neopterygii</taxon>
        <taxon>Teleostei</taxon>
        <taxon>Anguilliformes</taxon>
        <taxon>Anguillidae</taxon>
        <taxon>Anguilla</taxon>
    </lineage>
</organism>
<dbReference type="EMBL" id="GBXM01056233">
    <property type="protein sequence ID" value="JAH52344.1"/>
    <property type="molecule type" value="Transcribed_RNA"/>
</dbReference>
<evidence type="ECO:0000313" key="1">
    <source>
        <dbReference type="EMBL" id="JAH52344.1"/>
    </source>
</evidence>
<protein>
    <submittedName>
        <fullName evidence="1">Uncharacterized protein</fullName>
    </submittedName>
</protein>
<accession>A0A0E9TFB5</accession>
<dbReference type="AlphaFoldDB" id="A0A0E9TFB5"/>